<evidence type="ECO:0000313" key="3">
    <source>
        <dbReference type="Proteomes" id="UP000053927"/>
    </source>
</evidence>
<sequence>MQATLDATALKPFTRALTCLSKYGDDLTIYASHDGITLSATNSSMSAYCRFQYSKLFFAKFSIDGGEKRTNPGPYAAEEIEEVKSVTGQLLTKSFLSILRHRAIEKTVERCDLSIVEGSADGPSQDDDEDKDSLESKLIIRLHCKHGIVKTHRLLLLTPTSLLAPNAPDDPTESRMTIGPKALKDMIDHFPSTKSAKTDPQLTWVFDESEVRVRSLETSVDLKGGGQLTTELTMSAEEFDMYEVSAPPTSIAFHLREFNATIAYAESMSLALNLRFTEPAAPLFVDVEEDSSESLFVVSTSQVPGVPPGGNGANSTQQSRGTTASGSSSQMRKRVREESPERNRNMAPRTPASERRRPPMKAVQRTDAAEFARQQQQQHQSQTSQLSRAPYGSMPPPSIVPRQQSQQSNGFHFSQARTGSQFEQEREPLFLPSSQMSQADAEALRASGLGVENMDAEEFLAMMEEEGEEVGVTLEEALLAPRDGGGGAGVKVSDSGSETESESDLEMLDELGPTQSLDGNKDFKPLFED</sequence>
<feature type="compositionally biased region" description="Basic and acidic residues" evidence="1">
    <location>
        <begin position="335"/>
        <end position="344"/>
    </location>
</feature>
<dbReference type="GO" id="GO:0006281">
    <property type="term" value="P:DNA repair"/>
    <property type="evidence" value="ECO:0007669"/>
    <property type="project" value="TreeGrafter"/>
</dbReference>
<evidence type="ECO:0000313" key="2">
    <source>
        <dbReference type="EMBL" id="EIM80393.1"/>
    </source>
</evidence>
<dbReference type="OMA" id="AREMHPP"/>
<dbReference type="SUPFAM" id="SSF55979">
    <property type="entry name" value="DNA clamp"/>
    <property type="match status" value="1"/>
</dbReference>
<feature type="compositionally biased region" description="Polar residues" evidence="1">
    <location>
        <begin position="313"/>
        <end position="330"/>
    </location>
</feature>
<dbReference type="OrthoDB" id="60092at2759"/>
<dbReference type="EMBL" id="JH687398">
    <property type="protein sequence ID" value="EIM80393.1"/>
    <property type="molecule type" value="Genomic_DNA"/>
</dbReference>
<feature type="region of interest" description="Disordered" evidence="1">
    <location>
        <begin position="480"/>
        <end position="529"/>
    </location>
</feature>
<dbReference type="GO" id="GO:0031573">
    <property type="term" value="P:mitotic intra-S DNA damage checkpoint signaling"/>
    <property type="evidence" value="ECO:0007669"/>
    <property type="project" value="TreeGrafter"/>
</dbReference>
<evidence type="ECO:0008006" key="4">
    <source>
        <dbReference type="Google" id="ProtNLM"/>
    </source>
</evidence>
<dbReference type="KEGG" id="shs:STEHIDRAFT_87380"/>
<protein>
    <recommendedName>
        <fullName evidence="4">Rad9-domain-containing protein</fullName>
    </recommendedName>
</protein>
<feature type="compositionally biased region" description="Low complexity" evidence="1">
    <location>
        <begin position="374"/>
        <end position="387"/>
    </location>
</feature>
<gene>
    <name evidence="2" type="ORF">STEHIDRAFT_87380</name>
</gene>
<dbReference type="PANTHER" id="PTHR15237:SF0">
    <property type="entry name" value="CELL CYCLE CHECKPOINT CONTROL PROTEIN"/>
    <property type="match status" value="1"/>
</dbReference>
<keyword evidence="3" id="KW-1185">Reference proteome</keyword>
<dbReference type="PANTHER" id="PTHR15237">
    <property type="entry name" value="DNA REPAIR PROTEIN RAD9"/>
    <property type="match status" value="1"/>
</dbReference>
<feature type="compositionally biased region" description="Acidic residues" evidence="1">
    <location>
        <begin position="497"/>
        <end position="509"/>
    </location>
</feature>
<dbReference type="Proteomes" id="UP000053927">
    <property type="component" value="Unassembled WGS sequence"/>
</dbReference>
<dbReference type="GO" id="GO:0030896">
    <property type="term" value="C:checkpoint clamp complex"/>
    <property type="evidence" value="ECO:0007669"/>
    <property type="project" value="InterPro"/>
</dbReference>
<dbReference type="InterPro" id="IPR007268">
    <property type="entry name" value="Rad9/Ddc1"/>
</dbReference>
<organism evidence="2 3">
    <name type="scientific">Stereum hirsutum (strain FP-91666)</name>
    <name type="common">White-rot fungus</name>
    <dbReference type="NCBI Taxonomy" id="721885"/>
    <lineage>
        <taxon>Eukaryota</taxon>
        <taxon>Fungi</taxon>
        <taxon>Dikarya</taxon>
        <taxon>Basidiomycota</taxon>
        <taxon>Agaricomycotina</taxon>
        <taxon>Agaricomycetes</taxon>
        <taxon>Russulales</taxon>
        <taxon>Stereaceae</taxon>
        <taxon>Stereum</taxon>
    </lineage>
</organism>
<dbReference type="GeneID" id="18807503"/>
<dbReference type="GO" id="GO:0071479">
    <property type="term" value="P:cellular response to ionizing radiation"/>
    <property type="evidence" value="ECO:0007669"/>
    <property type="project" value="TreeGrafter"/>
</dbReference>
<dbReference type="AlphaFoldDB" id="R7RZW8"/>
<reference evidence="3" key="1">
    <citation type="journal article" date="2012" name="Science">
        <title>The Paleozoic origin of enzymatic lignin decomposition reconstructed from 31 fungal genomes.</title>
        <authorList>
            <person name="Floudas D."/>
            <person name="Binder M."/>
            <person name="Riley R."/>
            <person name="Barry K."/>
            <person name="Blanchette R.A."/>
            <person name="Henrissat B."/>
            <person name="Martinez A.T."/>
            <person name="Otillar R."/>
            <person name="Spatafora J.W."/>
            <person name="Yadav J.S."/>
            <person name="Aerts A."/>
            <person name="Benoit I."/>
            <person name="Boyd A."/>
            <person name="Carlson A."/>
            <person name="Copeland A."/>
            <person name="Coutinho P.M."/>
            <person name="de Vries R.P."/>
            <person name="Ferreira P."/>
            <person name="Findley K."/>
            <person name="Foster B."/>
            <person name="Gaskell J."/>
            <person name="Glotzer D."/>
            <person name="Gorecki P."/>
            <person name="Heitman J."/>
            <person name="Hesse C."/>
            <person name="Hori C."/>
            <person name="Igarashi K."/>
            <person name="Jurgens J.A."/>
            <person name="Kallen N."/>
            <person name="Kersten P."/>
            <person name="Kohler A."/>
            <person name="Kuees U."/>
            <person name="Kumar T.K.A."/>
            <person name="Kuo A."/>
            <person name="LaButti K."/>
            <person name="Larrondo L.F."/>
            <person name="Lindquist E."/>
            <person name="Ling A."/>
            <person name="Lombard V."/>
            <person name="Lucas S."/>
            <person name="Lundell T."/>
            <person name="Martin R."/>
            <person name="McLaughlin D.J."/>
            <person name="Morgenstern I."/>
            <person name="Morin E."/>
            <person name="Murat C."/>
            <person name="Nagy L.G."/>
            <person name="Nolan M."/>
            <person name="Ohm R.A."/>
            <person name="Patyshakuliyeva A."/>
            <person name="Rokas A."/>
            <person name="Ruiz-Duenas F.J."/>
            <person name="Sabat G."/>
            <person name="Salamov A."/>
            <person name="Samejima M."/>
            <person name="Schmutz J."/>
            <person name="Slot J.C."/>
            <person name="St John F."/>
            <person name="Stenlid J."/>
            <person name="Sun H."/>
            <person name="Sun S."/>
            <person name="Syed K."/>
            <person name="Tsang A."/>
            <person name="Wiebenga A."/>
            <person name="Young D."/>
            <person name="Pisabarro A."/>
            <person name="Eastwood D.C."/>
            <person name="Martin F."/>
            <person name="Cullen D."/>
            <person name="Grigoriev I.V."/>
            <person name="Hibbett D.S."/>
        </authorList>
    </citation>
    <scope>NUCLEOTIDE SEQUENCE [LARGE SCALE GENOMIC DNA]</scope>
    <source>
        <strain evidence="3">FP-91666</strain>
    </source>
</reference>
<feature type="compositionally biased region" description="Basic and acidic residues" evidence="1">
    <location>
        <begin position="519"/>
        <end position="529"/>
    </location>
</feature>
<dbReference type="Pfam" id="PF04139">
    <property type="entry name" value="Rad9"/>
    <property type="match status" value="1"/>
</dbReference>
<name>R7RZW8_STEHR</name>
<proteinExistence type="predicted"/>
<evidence type="ECO:0000256" key="1">
    <source>
        <dbReference type="SAM" id="MobiDB-lite"/>
    </source>
</evidence>
<accession>R7RZW8</accession>
<dbReference type="eggNOG" id="KOG2810">
    <property type="taxonomic scope" value="Eukaryota"/>
</dbReference>
<dbReference type="RefSeq" id="XP_007310525.1">
    <property type="nucleotide sequence ID" value="XM_007310463.1"/>
</dbReference>
<dbReference type="GO" id="GO:0000076">
    <property type="term" value="P:DNA replication checkpoint signaling"/>
    <property type="evidence" value="ECO:0007669"/>
    <property type="project" value="TreeGrafter"/>
</dbReference>
<dbReference type="Gene3D" id="3.70.10.10">
    <property type="match status" value="1"/>
</dbReference>
<dbReference type="InterPro" id="IPR046938">
    <property type="entry name" value="DNA_clamp_sf"/>
</dbReference>
<feature type="region of interest" description="Disordered" evidence="1">
    <location>
        <begin position="300"/>
        <end position="424"/>
    </location>
</feature>
<feature type="compositionally biased region" description="Polar residues" evidence="1">
    <location>
        <begin position="401"/>
        <end position="422"/>
    </location>
</feature>